<reference evidence="7 8" key="1">
    <citation type="journal article" date="2023" name="G3 (Bethesda)">
        <title>A chromosome-level genome assembly of Zasmidium syzygii isolated from banana leaves.</title>
        <authorList>
            <person name="van Westerhoven A.C."/>
            <person name="Mehrabi R."/>
            <person name="Talebi R."/>
            <person name="Steentjes M.B.F."/>
            <person name="Corcolon B."/>
            <person name="Chong P.A."/>
            <person name="Kema G.H.J."/>
            <person name="Seidl M.F."/>
        </authorList>
    </citation>
    <scope>NUCLEOTIDE SEQUENCE [LARGE SCALE GENOMIC DNA]</scope>
    <source>
        <strain evidence="7 8">P124</strain>
    </source>
</reference>
<evidence type="ECO:0000256" key="5">
    <source>
        <dbReference type="SAM" id="MobiDB-lite"/>
    </source>
</evidence>
<dbReference type="Proteomes" id="UP001305779">
    <property type="component" value="Unassembled WGS sequence"/>
</dbReference>
<accession>A0ABR0EGT6</accession>
<protein>
    <recommendedName>
        <fullName evidence="6">RING-type domain-containing protein</fullName>
    </recommendedName>
</protein>
<evidence type="ECO:0000313" key="7">
    <source>
        <dbReference type="EMBL" id="KAK4500722.1"/>
    </source>
</evidence>
<keyword evidence="2 4" id="KW-0863">Zinc-finger</keyword>
<keyword evidence="8" id="KW-1185">Reference proteome</keyword>
<evidence type="ECO:0000256" key="1">
    <source>
        <dbReference type="ARBA" id="ARBA00022723"/>
    </source>
</evidence>
<dbReference type="InterPro" id="IPR017907">
    <property type="entry name" value="Znf_RING_CS"/>
</dbReference>
<keyword evidence="3" id="KW-0862">Zinc</keyword>
<dbReference type="InterPro" id="IPR013083">
    <property type="entry name" value="Znf_RING/FYVE/PHD"/>
</dbReference>
<dbReference type="PROSITE" id="PS50089">
    <property type="entry name" value="ZF_RING_2"/>
    <property type="match status" value="1"/>
</dbReference>
<sequence>MPPPDEDWTDLIHRAQVSARHGGVTRDRTDVPAISPPATTEPDHVSPTSPVIPFQNSPSSPILVAQAVMVGGIIFRRSDAIPPPDPSSPPFTFTPLVQPSAEPVFPPRSMQDDAHGEHPSVDVDLELAETIAEIRGNADKDPKAKLKLDQIDNGRCAACKEGYTKPMISTTCAHVLCKGCVVPFVQEEGKCPVCLEAQSLAELAEIETEATSPWSA</sequence>
<feature type="region of interest" description="Disordered" evidence="5">
    <location>
        <begin position="16"/>
        <end position="48"/>
    </location>
</feature>
<keyword evidence="1" id="KW-0479">Metal-binding</keyword>
<dbReference type="Gene3D" id="3.30.40.10">
    <property type="entry name" value="Zinc/RING finger domain, C3HC4 (zinc finger)"/>
    <property type="match status" value="1"/>
</dbReference>
<dbReference type="PROSITE" id="PS00518">
    <property type="entry name" value="ZF_RING_1"/>
    <property type="match status" value="1"/>
</dbReference>
<gene>
    <name evidence="7" type="ORF">PRZ48_008912</name>
</gene>
<comment type="caution">
    <text evidence="7">The sequence shown here is derived from an EMBL/GenBank/DDBJ whole genome shotgun (WGS) entry which is preliminary data.</text>
</comment>
<proteinExistence type="predicted"/>
<feature type="domain" description="RING-type" evidence="6">
    <location>
        <begin position="156"/>
        <end position="194"/>
    </location>
</feature>
<dbReference type="SMART" id="SM00184">
    <property type="entry name" value="RING"/>
    <property type="match status" value="1"/>
</dbReference>
<name>A0ABR0EGT6_ZASCE</name>
<organism evidence="7 8">
    <name type="scientific">Zasmidium cellare</name>
    <name type="common">Wine cellar mold</name>
    <name type="synonym">Racodium cellare</name>
    <dbReference type="NCBI Taxonomy" id="395010"/>
    <lineage>
        <taxon>Eukaryota</taxon>
        <taxon>Fungi</taxon>
        <taxon>Dikarya</taxon>
        <taxon>Ascomycota</taxon>
        <taxon>Pezizomycotina</taxon>
        <taxon>Dothideomycetes</taxon>
        <taxon>Dothideomycetidae</taxon>
        <taxon>Mycosphaerellales</taxon>
        <taxon>Mycosphaerellaceae</taxon>
        <taxon>Zasmidium</taxon>
    </lineage>
</organism>
<dbReference type="EMBL" id="JAXOVC010000006">
    <property type="protein sequence ID" value="KAK4500722.1"/>
    <property type="molecule type" value="Genomic_DNA"/>
</dbReference>
<dbReference type="Pfam" id="PF13923">
    <property type="entry name" value="zf-C3HC4_2"/>
    <property type="match status" value="1"/>
</dbReference>
<evidence type="ECO:0000256" key="3">
    <source>
        <dbReference type="ARBA" id="ARBA00022833"/>
    </source>
</evidence>
<dbReference type="SUPFAM" id="SSF57850">
    <property type="entry name" value="RING/U-box"/>
    <property type="match status" value="1"/>
</dbReference>
<evidence type="ECO:0000313" key="8">
    <source>
        <dbReference type="Proteomes" id="UP001305779"/>
    </source>
</evidence>
<evidence type="ECO:0000256" key="4">
    <source>
        <dbReference type="PROSITE-ProRule" id="PRU00175"/>
    </source>
</evidence>
<evidence type="ECO:0000256" key="2">
    <source>
        <dbReference type="ARBA" id="ARBA00022771"/>
    </source>
</evidence>
<dbReference type="InterPro" id="IPR001841">
    <property type="entry name" value="Znf_RING"/>
</dbReference>
<evidence type="ECO:0000259" key="6">
    <source>
        <dbReference type="PROSITE" id="PS50089"/>
    </source>
</evidence>